<proteinExistence type="predicted"/>
<keyword evidence="2" id="KW-1185">Reference proteome</keyword>
<evidence type="ECO:0008006" key="3">
    <source>
        <dbReference type="Google" id="ProtNLM"/>
    </source>
</evidence>
<protein>
    <recommendedName>
        <fullName evidence="3">TetR family transcriptional regulator</fullName>
    </recommendedName>
</protein>
<name>A0ABP4UVW9_9ACTN</name>
<reference evidence="2" key="1">
    <citation type="journal article" date="2019" name="Int. J. Syst. Evol. Microbiol.">
        <title>The Global Catalogue of Microorganisms (GCM) 10K type strain sequencing project: providing services to taxonomists for standard genome sequencing and annotation.</title>
        <authorList>
            <consortium name="The Broad Institute Genomics Platform"/>
            <consortium name="The Broad Institute Genome Sequencing Center for Infectious Disease"/>
            <person name="Wu L."/>
            <person name="Ma J."/>
        </authorList>
    </citation>
    <scope>NUCLEOTIDE SEQUENCE [LARGE SCALE GENOMIC DNA]</scope>
    <source>
        <strain evidence="2">JCM 16002</strain>
    </source>
</reference>
<dbReference type="Gene3D" id="1.10.357.10">
    <property type="entry name" value="Tetracycline Repressor, domain 2"/>
    <property type="match status" value="1"/>
</dbReference>
<accession>A0ABP4UVW9</accession>
<gene>
    <name evidence="1" type="ORF">GCM10009831_23410</name>
</gene>
<dbReference type="RefSeq" id="WP_182657605.1">
    <property type="nucleotide sequence ID" value="NZ_BAAAQG010000010.1"/>
</dbReference>
<organism evidence="1 2">
    <name type="scientific">Dietzia cercidiphylli</name>
    <dbReference type="NCBI Taxonomy" id="498199"/>
    <lineage>
        <taxon>Bacteria</taxon>
        <taxon>Bacillati</taxon>
        <taxon>Actinomycetota</taxon>
        <taxon>Actinomycetes</taxon>
        <taxon>Mycobacteriales</taxon>
        <taxon>Dietziaceae</taxon>
        <taxon>Dietzia</taxon>
    </lineage>
</organism>
<evidence type="ECO:0000313" key="2">
    <source>
        <dbReference type="Proteomes" id="UP001500383"/>
    </source>
</evidence>
<dbReference type="EMBL" id="BAAAQG010000010">
    <property type="protein sequence ID" value="GAA1713016.1"/>
    <property type="molecule type" value="Genomic_DNA"/>
</dbReference>
<evidence type="ECO:0000313" key="1">
    <source>
        <dbReference type="EMBL" id="GAA1713016.1"/>
    </source>
</evidence>
<comment type="caution">
    <text evidence="1">The sequence shown here is derived from an EMBL/GenBank/DDBJ whole genome shotgun (WGS) entry which is preliminary data.</text>
</comment>
<sequence length="155" mass="16666">MTDIAAVARVSRTTAYRILGSVDRAATSLLQREIERLLSEVIRGLDSATVAPDVLSVCARALERVEQHPLFRKVRTDEPGIIGEALVLQTAPIIDTITSALAPSFRKLADDGVLAVDDHENVIDRLVRLGITCVLSPPRGGYQSLLGDILRGNAG</sequence>
<dbReference type="Proteomes" id="UP001500383">
    <property type="component" value="Unassembled WGS sequence"/>
</dbReference>